<dbReference type="InterPro" id="IPR029063">
    <property type="entry name" value="SAM-dependent_MTases_sf"/>
</dbReference>
<dbReference type="InterPro" id="IPR013705">
    <property type="entry name" value="Sterol_MeTrfase_C"/>
</dbReference>
<keyword evidence="14" id="KW-1185">Reference proteome</keyword>
<dbReference type="PANTHER" id="PTHR44068">
    <property type="entry name" value="ZGC:194242"/>
    <property type="match status" value="1"/>
</dbReference>
<evidence type="ECO:0000256" key="11">
    <source>
        <dbReference type="RuleBase" id="RU362025"/>
    </source>
</evidence>
<keyword evidence="5 11" id="KW-0756">Sterol biosynthesis</keyword>
<reference evidence="13" key="1">
    <citation type="journal article" date="2023" name="Mol. Phylogenet. Evol.">
        <title>Genome-scale phylogeny and comparative genomics of the fungal order Sordariales.</title>
        <authorList>
            <person name="Hensen N."/>
            <person name="Bonometti L."/>
            <person name="Westerberg I."/>
            <person name="Brannstrom I.O."/>
            <person name="Guillou S."/>
            <person name="Cros-Aarteil S."/>
            <person name="Calhoun S."/>
            <person name="Haridas S."/>
            <person name="Kuo A."/>
            <person name="Mondo S."/>
            <person name="Pangilinan J."/>
            <person name="Riley R."/>
            <person name="LaButti K."/>
            <person name="Andreopoulos B."/>
            <person name="Lipzen A."/>
            <person name="Chen C."/>
            <person name="Yan M."/>
            <person name="Daum C."/>
            <person name="Ng V."/>
            <person name="Clum A."/>
            <person name="Steindorff A."/>
            <person name="Ohm R.A."/>
            <person name="Martin F."/>
            <person name="Silar P."/>
            <person name="Natvig D.O."/>
            <person name="Lalanne C."/>
            <person name="Gautier V."/>
            <person name="Ament-Velasquez S.L."/>
            <person name="Kruys A."/>
            <person name="Hutchinson M.I."/>
            <person name="Powell A.J."/>
            <person name="Barry K."/>
            <person name="Miller A.N."/>
            <person name="Grigoriev I.V."/>
            <person name="Debuchy R."/>
            <person name="Gladieux P."/>
            <person name="Hiltunen Thoren M."/>
            <person name="Johannesson H."/>
        </authorList>
    </citation>
    <scope>NUCLEOTIDE SEQUENCE</scope>
    <source>
        <strain evidence="13">CBS 532.94</strain>
    </source>
</reference>
<evidence type="ECO:0000256" key="3">
    <source>
        <dbReference type="ARBA" id="ARBA00022691"/>
    </source>
</evidence>
<dbReference type="EC" id="2.1.1.-" evidence="11"/>
<dbReference type="InterPro" id="IPR030384">
    <property type="entry name" value="MeTrfase_SMT"/>
</dbReference>
<protein>
    <recommendedName>
        <fullName evidence="11">Sterol 24-C-methyltransferase</fullName>
        <ecNumber evidence="11">2.1.1.-</ecNumber>
    </recommendedName>
    <alternativeName>
        <fullName evidence="11">Delta(24)-sterol C-methyltransferase</fullName>
    </alternativeName>
</protein>
<comment type="function">
    <text evidence="11">Catalyzes the transfer of methyl groups from S-adenosyl-methionine to the C-24 of sterols.</text>
</comment>
<dbReference type="Gene3D" id="3.40.50.150">
    <property type="entry name" value="Vaccinia Virus protein VP39"/>
    <property type="match status" value="1"/>
</dbReference>
<dbReference type="SUPFAM" id="SSF53335">
    <property type="entry name" value="S-adenosyl-L-methionine-dependent methyltransferases"/>
    <property type="match status" value="1"/>
</dbReference>
<keyword evidence="1 10" id="KW-0489">Methyltransferase</keyword>
<keyword evidence="7 11" id="KW-0753">Steroid metabolism</keyword>
<name>A0AAN7HEE5_9PEZI</name>
<evidence type="ECO:0000256" key="8">
    <source>
        <dbReference type="ARBA" id="ARBA00029435"/>
    </source>
</evidence>
<keyword evidence="4 11" id="KW-0752">Steroid biosynthesis</keyword>
<evidence type="ECO:0000256" key="9">
    <source>
        <dbReference type="ARBA" id="ARBA00038188"/>
    </source>
</evidence>
<evidence type="ECO:0000259" key="12">
    <source>
        <dbReference type="PROSITE" id="PS51685"/>
    </source>
</evidence>
<evidence type="ECO:0000256" key="7">
    <source>
        <dbReference type="ARBA" id="ARBA00023221"/>
    </source>
</evidence>
<evidence type="ECO:0000256" key="2">
    <source>
        <dbReference type="ARBA" id="ARBA00022679"/>
    </source>
</evidence>
<feature type="domain" description="SAM-dependent methyltransferase Erg6/SMT-type" evidence="12">
    <location>
        <begin position="58"/>
        <end position="202"/>
    </location>
</feature>
<organism evidence="13 14">
    <name type="scientific">Achaetomium macrosporum</name>
    <dbReference type="NCBI Taxonomy" id="79813"/>
    <lineage>
        <taxon>Eukaryota</taxon>
        <taxon>Fungi</taxon>
        <taxon>Dikarya</taxon>
        <taxon>Ascomycota</taxon>
        <taxon>Pezizomycotina</taxon>
        <taxon>Sordariomycetes</taxon>
        <taxon>Sordariomycetidae</taxon>
        <taxon>Sordariales</taxon>
        <taxon>Chaetomiaceae</taxon>
        <taxon>Achaetomium</taxon>
    </lineage>
</organism>
<dbReference type="CDD" id="cd02440">
    <property type="entry name" value="AdoMet_MTases"/>
    <property type="match status" value="1"/>
</dbReference>
<dbReference type="AlphaFoldDB" id="A0AAN7HEE5"/>
<dbReference type="GO" id="GO:0008757">
    <property type="term" value="F:S-adenosylmethionine-dependent methyltransferase activity"/>
    <property type="evidence" value="ECO:0007669"/>
    <property type="project" value="InterPro"/>
</dbReference>
<keyword evidence="11" id="KW-0444">Lipid biosynthesis</keyword>
<reference evidence="13" key="2">
    <citation type="submission" date="2023-05" db="EMBL/GenBank/DDBJ databases">
        <authorList>
            <consortium name="Lawrence Berkeley National Laboratory"/>
            <person name="Steindorff A."/>
            <person name="Hensen N."/>
            <person name="Bonometti L."/>
            <person name="Westerberg I."/>
            <person name="Brannstrom I.O."/>
            <person name="Guillou S."/>
            <person name="Cros-Aarteil S."/>
            <person name="Calhoun S."/>
            <person name="Haridas S."/>
            <person name="Kuo A."/>
            <person name="Mondo S."/>
            <person name="Pangilinan J."/>
            <person name="Riley R."/>
            <person name="Labutti K."/>
            <person name="Andreopoulos B."/>
            <person name="Lipzen A."/>
            <person name="Chen C."/>
            <person name="Yanf M."/>
            <person name="Daum C."/>
            <person name="Ng V."/>
            <person name="Clum A."/>
            <person name="Ohm R."/>
            <person name="Martin F."/>
            <person name="Silar P."/>
            <person name="Natvig D."/>
            <person name="Lalanne C."/>
            <person name="Gautier V."/>
            <person name="Ament-Velasquez S.L."/>
            <person name="Kruys A."/>
            <person name="Hutchinson M.I."/>
            <person name="Powell A.J."/>
            <person name="Barry K."/>
            <person name="Miller A.N."/>
            <person name="Grigoriev I.V."/>
            <person name="Debuchy R."/>
            <person name="Gladieux P."/>
            <person name="Thoren M.H."/>
            <person name="Johannesson H."/>
        </authorList>
    </citation>
    <scope>NUCLEOTIDE SEQUENCE</scope>
    <source>
        <strain evidence="13">CBS 532.94</strain>
    </source>
</reference>
<dbReference type="PANTHER" id="PTHR44068:SF1">
    <property type="entry name" value="HYPOTHETICAL LOC100005854"/>
    <property type="match status" value="1"/>
</dbReference>
<accession>A0AAN7HEE5</accession>
<dbReference type="InterPro" id="IPR050447">
    <property type="entry name" value="Erg6_SMT_methyltransf"/>
</dbReference>
<gene>
    <name evidence="13" type="ORF">C8A03DRAFT_41723</name>
</gene>
<sequence length="316" mass="35878">MASHIPKGYAQDRLHRYLAHFTRDPSNVTDLYHEAIGWATDEERRERQKKYCEVASDYYDLVTPLYEQGWGQQFHYTPIVPGVTLRESMTAYEKLFAELACLKKGMQVLDLGCGIGGPARTIASTVGCKIVGITNNAWHVERGMALTKQAGLDGMVSLVQGDFLKLPFPNESFDAAYSIESLCYAPDPAACYKEIKRVLKPGAPFTFHDFAMTEKTSRFAVPPRRGTYGPAGDICWAWRMPGWPDFWKVFKMWSPFRGFAHMIYRLLILLGMRPREVSSLMDMMWYCTKAVAIGGKMGIFTPMYLFVCRKPAKAKE</sequence>
<dbReference type="PROSITE" id="PS51685">
    <property type="entry name" value="SAM_MT_ERG6_SMT"/>
    <property type="match status" value="1"/>
</dbReference>
<dbReference type="GO" id="GO:0032259">
    <property type="term" value="P:methylation"/>
    <property type="evidence" value="ECO:0007669"/>
    <property type="project" value="UniProtKB-KW"/>
</dbReference>
<keyword evidence="2 10" id="KW-0808">Transferase</keyword>
<keyword evidence="11" id="KW-0443">Lipid metabolism</keyword>
<evidence type="ECO:0000256" key="4">
    <source>
        <dbReference type="ARBA" id="ARBA00022955"/>
    </source>
</evidence>
<evidence type="ECO:0000256" key="6">
    <source>
        <dbReference type="ARBA" id="ARBA00023166"/>
    </source>
</evidence>
<dbReference type="Proteomes" id="UP001303760">
    <property type="component" value="Unassembled WGS sequence"/>
</dbReference>
<dbReference type="GO" id="GO:0016126">
    <property type="term" value="P:sterol biosynthetic process"/>
    <property type="evidence" value="ECO:0007669"/>
    <property type="project" value="UniProtKB-KW"/>
</dbReference>
<dbReference type="InterPro" id="IPR013216">
    <property type="entry name" value="Methyltransf_11"/>
</dbReference>
<proteinExistence type="inferred from homology"/>
<evidence type="ECO:0000313" key="13">
    <source>
        <dbReference type="EMBL" id="KAK4240813.1"/>
    </source>
</evidence>
<comment type="caution">
    <text evidence="13">The sequence shown here is derived from an EMBL/GenBank/DDBJ whole genome shotgun (WGS) entry which is preliminary data.</text>
</comment>
<dbReference type="Pfam" id="PF08498">
    <property type="entry name" value="Sterol_MT_C"/>
    <property type="match status" value="1"/>
</dbReference>
<evidence type="ECO:0000313" key="14">
    <source>
        <dbReference type="Proteomes" id="UP001303760"/>
    </source>
</evidence>
<dbReference type="EMBL" id="MU860033">
    <property type="protein sequence ID" value="KAK4240813.1"/>
    <property type="molecule type" value="Genomic_DNA"/>
</dbReference>
<evidence type="ECO:0000256" key="10">
    <source>
        <dbReference type="PROSITE-ProRule" id="PRU01022"/>
    </source>
</evidence>
<keyword evidence="3 10" id="KW-0949">S-adenosyl-L-methionine</keyword>
<keyword evidence="6 11" id="KW-1207">Sterol metabolism</keyword>
<evidence type="ECO:0000256" key="1">
    <source>
        <dbReference type="ARBA" id="ARBA00022603"/>
    </source>
</evidence>
<dbReference type="Pfam" id="PF08241">
    <property type="entry name" value="Methyltransf_11"/>
    <property type="match status" value="1"/>
</dbReference>
<comment type="pathway">
    <text evidence="8">Steroid metabolism; ergosterol biosynthesis.</text>
</comment>
<comment type="similarity">
    <text evidence="9 10 11">Belongs to the class I-like SAM-binding methyltransferase superfamily. Erg6/SMT family.</text>
</comment>
<evidence type="ECO:0000256" key="5">
    <source>
        <dbReference type="ARBA" id="ARBA00023011"/>
    </source>
</evidence>